<accession>A0ABD0KCK2</accession>
<dbReference type="PROSITE" id="PS50207">
    <property type="entry name" value="CASPASE_P10"/>
    <property type="match status" value="1"/>
</dbReference>
<dbReference type="PANTHER" id="PTHR48169:SF7">
    <property type="entry name" value="CASPASE 10"/>
    <property type="match status" value="1"/>
</dbReference>
<evidence type="ECO:0000256" key="1">
    <source>
        <dbReference type="ARBA" id="ARBA00010134"/>
    </source>
</evidence>
<evidence type="ECO:0000256" key="4">
    <source>
        <dbReference type="RuleBase" id="RU003971"/>
    </source>
</evidence>
<dbReference type="GO" id="GO:0005737">
    <property type="term" value="C:cytoplasm"/>
    <property type="evidence" value="ECO:0007669"/>
    <property type="project" value="UniProtKB-ARBA"/>
</dbReference>
<dbReference type="PROSITE" id="PS50208">
    <property type="entry name" value="CASPASE_P20"/>
    <property type="match status" value="1"/>
</dbReference>
<dbReference type="GO" id="GO:0004197">
    <property type="term" value="F:cysteine-type endopeptidase activity"/>
    <property type="evidence" value="ECO:0007669"/>
    <property type="project" value="UniProtKB-ARBA"/>
</dbReference>
<dbReference type="AlphaFoldDB" id="A0ABD0KCK2"/>
<gene>
    <name evidence="8" type="ORF">BaRGS_00023896</name>
</gene>
<proteinExistence type="inferred from homology"/>
<name>A0ABD0KCK2_9CAEN</name>
<dbReference type="EMBL" id="JACVVK020000203">
    <property type="protein sequence ID" value="KAK7484853.1"/>
    <property type="molecule type" value="Genomic_DNA"/>
</dbReference>
<dbReference type="InterPro" id="IPR011029">
    <property type="entry name" value="DEATH-like_dom_sf"/>
</dbReference>
<evidence type="ECO:0000313" key="8">
    <source>
        <dbReference type="EMBL" id="KAK7484853.1"/>
    </source>
</evidence>
<dbReference type="GO" id="GO:0006915">
    <property type="term" value="P:apoptotic process"/>
    <property type="evidence" value="ECO:0007669"/>
    <property type="project" value="UniProtKB-KW"/>
</dbReference>
<dbReference type="Proteomes" id="UP001519460">
    <property type="component" value="Unassembled WGS sequence"/>
</dbReference>
<reference evidence="8 9" key="1">
    <citation type="journal article" date="2023" name="Sci. Data">
        <title>Genome assembly of the Korean intertidal mud-creeper Batillaria attramentaria.</title>
        <authorList>
            <person name="Patra A.K."/>
            <person name="Ho P.T."/>
            <person name="Jun S."/>
            <person name="Lee S.J."/>
            <person name="Kim Y."/>
            <person name="Won Y.J."/>
        </authorList>
    </citation>
    <scope>NUCLEOTIDE SEQUENCE [LARGE SCALE GENOMIC DNA]</scope>
    <source>
        <strain evidence="8">Wonlab-2016</strain>
    </source>
</reference>
<dbReference type="InterPro" id="IPR015917">
    <property type="entry name" value="Pept_C14A"/>
</dbReference>
<dbReference type="SMART" id="SM00115">
    <property type="entry name" value="CASc"/>
    <property type="match status" value="1"/>
</dbReference>
<dbReference type="SUPFAM" id="SSF52129">
    <property type="entry name" value="Caspase-like"/>
    <property type="match status" value="1"/>
</dbReference>
<sequence length="436" mass="48391">MAQDIVADAVPDEEPLDLAIVAVKIDNELHAEDLTSLKFLCQELVIGSKLQQADSAVELIHLLESASIVTSSDFFVLADLLQYIGRVDILEAVGFTEKGVLQRRRREGSVIKPLYVLLLKISDDLTEKDVKKMASLCPQVPQSKKLSCGTDLFTVMCQHRTISHGNVQPLVKILQTLERTALVDRVTRYVESDKDPRDVKVVPVDKHTDSEMYEIFLQMFSKTPDQDVYPMVNDIHGIFLLITNASFKKAREARGGGRFPEDRTGSGSNLDVICLKKLFEQLHFEVVIKEDCTAADMKKKIRKQCRRDFKKYDCFACAILSHGTEKGIMGVDVLDNKGFGGEKAGEGAKGPVLKDGGDDDDDMQLKLLESIPGVPKDEPGPAGSPEGGHVFLFLSTVPGYRSYRDETGSSSWFIQAVVSEFSRHAHSMELTDLARQ</sequence>
<dbReference type="Gene3D" id="3.30.70.1470">
    <property type="entry name" value="Caspase-like"/>
    <property type="match status" value="1"/>
</dbReference>
<evidence type="ECO:0008006" key="10">
    <source>
        <dbReference type="Google" id="ProtNLM"/>
    </source>
</evidence>
<protein>
    <recommendedName>
        <fullName evidence="10">Caspase-8</fullName>
    </recommendedName>
</protein>
<evidence type="ECO:0000256" key="2">
    <source>
        <dbReference type="ARBA" id="ARBA00022703"/>
    </source>
</evidence>
<dbReference type="GO" id="GO:0051604">
    <property type="term" value="P:protein maturation"/>
    <property type="evidence" value="ECO:0007669"/>
    <property type="project" value="UniProtKB-ARBA"/>
</dbReference>
<dbReference type="PANTHER" id="PTHR48169">
    <property type="entry name" value="DED DOMAIN-CONTAINING PROTEIN"/>
    <property type="match status" value="1"/>
</dbReference>
<dbReference type="InterPro" id="IPR011600">
    <property type="entry name" value="Pept_C14_caspase"/>
</dbReference>
<keyword evidence="9" id="KW-1185">Reference proteome</keyword>
<evidence type="ECO:0000259" key="5">
    <source>
        <dbReference type="PROSITE" id="PS50168"/>
    </source>
</evidence>
<dbReference type="Gene3D" id="3.40.50.1460">
    <property type="match status" value="1"/>
</dbReference>
<dbReference type="Pfam" id="PF00656">
    <property type="entry name" value="Peptidase_C14"/>
    <property type="match status" value="2"/>
</dbReference>
<comment type="similarity">
    <text evidence="1 4">Belongs to the peptidase C14A family.</text>
</comment>
<dbReference type="InterPro" id="IPR029030">
    <property type="entry name" value="Caspase-like_dom_sf"/>
</dbReference>
<keyword evidence="2" id="KW-0053">Apoptosis</keyword>
<dbReference type="SUPFAM" id="SSF47986">
    <property type="entry name" value="DEATH domain"/>
    <property type="match status" value="2"/>
</dbReference>
<dbReference type="Pfam" id="PF01335">
    <property type="entry name" value="DED"/>
    <property type="match status" value="2"/>
</dbReference>
<evidence type="ECO:0000259" key="7">
    <source>
        <dbReference type="PROSITE" id="PS50208"/>
    </source>
</evidence>
<feature type="domain" description="DED" evidence="5">
    <location>
        <begin position="113"/>
        <end position="188"/>
    </location>
</feature>
<dbReference type="InterPro" id="IPR001875">
    <property type="entry name" value="DED_dom"/>
</dbReference>
<evidence type="ECO:0000313" key="9">
    <source>
        <dbReference type="Proteomes" id="UP001519460"/>
    </source>
</evidence>
<comment type="caution">
    <text evidence="8">The sequence shown here is derived from an EMBL/GenBank/DDBJ whole genome shotgun (WGS) entry which is preliminary data.</text>
</comment>
<keyword evidence="3" id="KW-0677">Repeat</keyword>
<feature type="domain" description="DED" evidence="5">
    <location>
        <begin position="17"/>
        <end position="95"/>
    </location>
</feature>
<organism evidence="8 9">
    <name type="scientific">Batillaria attramentaria</name>
    <dbReference type="NCBI Taxonomy" id="370345"/>
    <lineage>
        <taxon>Eukaryota</taxon>
        <taxon>Metazoa</taxon>
        <taxon>Spiralia</taxon>
        <taxon>Lophotrochozoa</taxon>
        <taxon>Mollusca</taxon>
        <taxon>Gastropoda</taxon>
        <taxon>Caenogastropoda</taxon>
        <taxon>Sorbeoconcha</taxon>
        <taxon>Cerithioidea</taxon>
        <taxon>Batillariidae</taxon>
        <taxon>Batillaria</taxon>
    </lineage>
</organism>
<evidence type="ECO:0000259" key="6">
    <source>
        <dbReference type="PROSITE" id="PS50207"/>
    </source>
</evidence>
<feature type="domain" description="Caspase family p20" evidence="7">
    <location>
        <begin position="235"/>
        <end position="332"/>
    </location>
</feature>
<dbReference type="InterPro" id="IPR002138">
    <property type="entry name" value="Pept_C14_p10"/>
</dbReference>
<dbReference type="InterPro" id="IPR001309">
    <property type="entry name" value="Pept_C14_p20"/>
</dbReference>
<feature type="domain" description="Caspase family p10" evidence="6">
    <location>
        <begin position="385"/>
        <end position="436"/>
    </location>
</feature>
<dbReference type="Gene3D" id="1.10.533.10">
    <property type="entry name" value="Death Domain, Fas"/>
    <property type="match status" value="2"/>
</dbReference>
<evidence type="ECO:0000256" key="3">
    <source>
        <dbReference type="ARBA" id="ARBA00022737"/>
    </source>
</evidence>
<dbReference type="GO" id="GO:0042981">
    <property type="term" value="P:regulation of apoptotic process"/>
    <property type="evidence" value="ECO:0007669"/>
    <property type="project" value="UniProtKB-ARBA"/>
</dbReference>
<dbReference type="PROSITE" id="PS50168">
    <property type="entry name" value="DED"/>
    <property type="match status" value="2"/>
</dbReference>
<feature type="non-terminal residue" evidence="8">
    <location>
        <position position="436"/>
    </location>
</feature>
<dbReference type="SMART" id="SM00031">
    <property type="entry name" value="DED"/>
    <property type="match status" value="2"/>
</dbReference>